<reference evidence="3 4" key="1">
    <citation type="submission" date="2018-10" db="EMBL/GenBank/DDBJ databases">
        <title>Genomic Encyclopedia of Type Strains, Phase IV (KMG-IV): sequencing the most valuable type-strain genomes for metagenomic binning, comparative biology and taxonomic classification.</title>
        <authorList>
            <person name="Goeker M."/>
        </authorList>
    </citation>
    <scope>NUCLEOTIDE SEQUENCE [LARGE SCALE GENOMIC DNA]</scope>
    <source>
        <strain evidence="3 4">DSM 23800</strain>
    </source>
</reference>
<gene>
    <name evidence="3" type="ORF">DES31_0099</name>
</gene>
<name>A0A420XI18_9PAST</name>
<dbReference type="GO" id="GO:0008168">
    <property type="term" value="F:methyltransferase activity"/>
    <property type="evidence" value="ECO:0007669"/>
    <property type="project" value="UniProtKB-KW"/>
</dbReference>
<evidence type="ECO:0000313" key="3">
    <source>
        <dbReference type="EMBL" id="RKR76791.1"/>
    </source>
</evidence>
<dbReference type="OrthoDB" id="7063113at2"/>
<dbReference type="RefSeq" id="WP_121120908.1">
    <property type="nucleotide sequence ID" value="NZ_CP016604.1"/>
</dbReference>
<proteinExistence type="predicted"/>
<dbReference type="InterPro" id="IPR029063">
    <property type="entry name" value="SAM-dependent_MTases_sf"/>
</dbReference>
<keyword evidence="4" id="KW-1185">Reference proteome</keyword>
<dbReference type="InterPro" id="IPR016874">
    <property type="entry name" value="TcmP-like"/>
</dbReference>
<dbReference type="Gene3D" id="3.40.50.150">
    <property type="entry name" value="Vaccinia Virus protein VP39"/>
    <property type="match status" value="1"/>
</dbReference>
<dbReference type="EMBL" id="RBJC01000004">
    <property type="protein sequence ID" value="RKR76791.1"/>
    <property type="molecule type" value="Genomic_DNA"/>
</dbReference>
<dbReference type="Proteomes" id="UP000280099">
    <property type="component" value="Unassembled WGS sequence"/>
</dbReference>
<evidence type="ECO:0000256" key="1">
    <source>
        <dbReference type="ARBA" id="ARBA00022603"/>
    </source>
</evidence>
<dbReference type="GO" id="GO:0032259">
    <property type="term" value="P:methylation"/>
    <property type="evidence" value="ECO:0007669"/>
    <property type="project" value="UniProtKB-KW"/>
</dbReference>
<protein>
    <submittedName>
        <fullName evidence="3">O-methyltransferase involved in polyketide biosynthesis</fullName>
    </submittedName>
</protein>
<dbReference type="SUPFAM" id="SSF53335">
    <property type="entry name" value="S-adenosyl-L-methionine-dependent methyltransferases"/>
    <property type="match status" value="1"/>
</dbReference>
<dbReference type="PANTHER" id="PTHR43619:SF2">
    <property type="entry name" value="S-ADENOSYL-L-METHIONINE-DEPENDENT METHYLTRANSFERASES SUPERFAMILY PROTEIN"/>
    <property type="match status" value="1"/>
</dbReference>
<evidence type="ECO:0000313" key="4">
    <source>
        <dbReference type="Proteomes" id="UP000280099"/>
    </source>
</evidence>
<dbReference type="PIRSF" id="PIRSF028177">
    <property type="entry name" value="Polyketide_synth_Omtfrase_TcmP"/>
    <property type="match status" value="1"/>
</dbReference>
<dbReference type="PANTHER" id="PTHR43619">
    <property type="entry name" value="S-ADENOSYL-L-METHIONINE-DEPENDENT METHYLTRANSFERASE YKTD-RELATED"/>
    <property type="match status" value="1"/>
</dbReference>
<organism evidence="3 4">
    <name type="scientific">Otariodibacter oris</name>
    <dbReference type="NCBI Taxonomy" id="1032623"/>
    <lineage>
        <taxon>Bacteria</taxon>
        <taxon>Pseudomonadati</taxon>
        <taxon>Pseudomonadota</taxon>
        <taxon>Gammaproteobacteria</taxon>
        <taxon>Pasteurellales</taxon>
        <taxon>Pasteurellaceae</taxon>
        <taxon>Otariodibacter</taxon>
    </lineage>
</organism>
<dbReference type="InterPro" id="IPR007213">
    <property type="entry name" value="Ppm1/Ppm2/Tcmp"/>
</dbReference>
<dbReference type="Pfam" id="PF04072">
    <property type="entry name" value="LCM"/>
    <property type="match status" value="1"/>
</dbReference>
<dbReference type="AlphaFoldDB" id="A0A420XI18"/>
<keyword evidence="2 3" id="KW-0808">Transferase</keyword>
<evidence type="ECO:0000256" key="2">
    <source>
        <dbReference type="ARBA" id="ARBA00022679"/>
    </source>
</evidence>
<sequence length="314" mass="36590">MNKLSSNDKKPLHIENPIAETLLIPLYMKAKLTNQNSIIIKDSSAVDLVSKLNYNFDKFSAADMSLIGCGLRADYFDQYAIQKIEQSIQQNYHLVIISIGCGLDNRYQRIVEQTNIDKTYFDNIHFYEIDLPEVIELRSKLIPEKYNQHYIAGSMFEDKWLIDILNTLKLNTTNNNLPINVNFCFLIEGVLMYFQSEQVKSFFAMLADTLTHANKTSKDSYHIADIDIMFDATGVLATKFSKKHDAVRHMNAEFKWGMSNNEQLTIWDKRYKLQSSKYIMDIKPHLWSIKAKLIRLIPKFRKFSKILNYSIEIN</sequence>
<comment type="caution">
    <text evidence="3">The sequence shown here is derived from an EMBL/GenBank/DDBJ whole genome shotgun (WGS) entry which is preliminary data.</text>
</comment>
<keyword evidence="1 3" id="KW-0489">Methyltransferase</keyword>
<accession>A0A420XI18</accession>